<dbReference type="Pfam" id="PF26621">
    <property type="entry name" value="DUF8198"/>
    <property type="match status" value="1"/>
</dbReference>
<dbReference type="InterPro" id="IPR058511">
    <property type="entry name" value="DUF8198"/>
</dbReference>
<keyword evidence="3" id="KW-1185">Reference proteome</keyword>
<dbReference type="EMBL" id="AP012547">
    <property type="protein sequence ID" value="BAO30395.1"/>
    <property type="molecule type" value="Genomic_DNA"/>
</dbReference>
<evidence type="ECO:0000313" key="3">
    <source>
        <dbReference type="Proteomes" id="UP000031637"/>
    </source>
</evidence>
<dbReference type="InterPro" id="IPR058063">
    <property type="entry name" value="FFLEE_fam"/>
</dbReference>
<dbReference type="RefSeq" id="WP_041099793.1">
    <property type="nucleotide sequence ID" value="NZ_AP012547.1"/>
</dbReference>
<dbReference type="NCBIfam" id="NF047641">
    <property type="entry name" value="FFLEE_fam"/>
    <property type="match status" value="1"/>
</dbReference>
<dbReference type="HOGENOM" id="CLU_087830_0_0_4"/>
<evidence type="ECO:0000313" key="2">
    <source>
        <dbReference type="EMBL" id="BAO30395.1"/>
    </source>
</evidence>
<sequence length="239" mass="26865">MDEELDKEAIGKELAACIAEARELRAACAADPNPEDFPRLKEWQAARLARSYGDLLASKRYKPAAEFFLSDLYGPKDFRTRDEELARVVPVMVHMLPAKALLTLLEAVKMDTLSESLDSDMVLTLRKAGKVRKIDWPAYVAAYRTCDRKKDREMQIALIDKIGKTLDRLTRMRLIHVSLKLMNGPAHLAGLGALHSFLQRGFDAFSEMKGADEFLAIVIERETALMKELFANPNACRPG</sequence>
<accession>W0SHP9</accession>
<feature type="domain" description="DUF8198" evidence="1">
    <location>
        <begin position="32"/>
        <end position="233"/>
    </location>
</feature>
<reference evidence="2 3" key="1">
    <citation type="journal article" date="2014" name="Syst. Appl. Microbiol.">
        <title>Complete genomes of freshwater sulfur oxidizers Sulfuricella denitrificans skB26 and Sulfuritalea hydrogenivorans sk43H: genetic insights into the sulfur oxidation pathway of betaproteobacteria.</title>
        <authorList>
            <person name="Watanabe T."/>
            <person name="Kojima H."/>
            <person name="Fukui M."/>
        </authorList>
    </citation>
    <scope>NUCLEOTIDE SEQUENCE [LARGE SCALE GENOMIC DNA]</scope>
    <source>
        <strain evidence="2">DSM22779</strain>
    </source>
</reference>
<protein>
    <recommendedName>
        <fullName evidence="1">DUF8198 domain-containing protein</fullName>
    </recommendedName>
</protein>
<name>W0SHP9_9PROT</name>
<dbReference type="KEGG" id="shd:SUTH_02613"/>
<dbReference type="STRING" id="1223802.SUTH_02613"/>
<dbReference type="AlphaFoldDB" id="W0SHP9"/>
<dbReference type="OrthoDB" id="7957365at2"/>
<proteinExistence type="predicted"/>
<dbReference type="Proteomes" id="UP000031637">
    <property type="component" value="Chromosome"/>
</dbReference>
<organism evidence="2 3">
    <name type="scientific">Sulfuritalea hydrogenivorans sk43H</name>
    <dbReference type="NCBI Taxonomy" id="1223802"/>
    <lineage>
        <taxon>Bacteria</taxon>
        <taxon>Pseudomonadati</taxon>
        <taxon>Pseudomonadota</taxon>
        <taxon>Betaproteobacteria</taxon>
        <taxon>Nitrosomonadales</taxon>
        <taxon>Sterolibacteriaceae</taxon>
        <taxon>Sulfuritalea</taxon>
    </lineage>
</organism>
<evidence type="ECO:0000259" key="1">
    <source>
        <dbReference type="Pfam" id="PF26621"/>
    </source>
</evidence>
<gene>
    <name evidence="2" type="ORF">SUTH_02613</name>
</gene>